<sequence>MELKIQQLKELYEKDFLLWLEENLKLLENREYDLVDWENLLEEIRDMGQRHLDAVISQMARIMEHLYKWENYRYREYVGNGWINSIHQARGKLELAFKRYPSLKAKARDRENIQTAWEVAVSNLIRWFEKPTNHDLAKKYFGRIPTEKDFPKDCPYTFEQILEYKPWLKDKT</sequence>
<reference evidence="1" key="1">
    <citation type="journal article" date="2020" name="mSystems">
        <title>Genome- and Community-Level Interaction Insights into Carbon Utilization and Element Cycling Functions of Hydrothermarchaeota in Hydrothermal Sediment.</title>
        <authorList>
            <person name="Zhou Z."/>
            <person name="Liu Y."/>
            <person name="Xu W."/>
            <person name="Pan J."/>
            <person name="Luo Z.H."/>
            <person name="Li M."/>
        </authorList>
    </citation>
    <scope>NUCLEOTIDE SEQUENCE [LARGE SCALE GENOMIC DNA]</scope>
    <source>
        <strain evidence="1">SpSt-114</strain>
    </source>
</reference>
<dbReference type="EMBL" id="DSAC01000044">
    <property type="protein sequence ID" value="HHO73726.1"/>
    <property type="molecule type" value="Genomic_DNA"/>
</dbReference>
<organism evidence="1">
    <name type="scientific">Thermocrinis ruber</name>
    <dbReference type="NCBI Taxonomy" id="75906"/>
    <lineage>
        <taxon>Bacteria</taxon>
        <taxon>Pseudomonadati</taxon>
        <taxon>Aquificota</taxon>
        <taxon>Aquificia</taxon>
        <taxon>Aquificales</taxon>
        <taxon>Aquificaceae</taxon>
        <taxon>Thermocrinis</taxon>
    </lineage>
</organism>
<comment type="caution">
    <text evidence="1">The sequence shown here is derived from an EMBL/GenBank/DDBJ whole genome shotgun (WGS) entry which is preliminary data.</text>
</comment>
<dbReference type="Pfam" id="PF01724">
    <property type="entry name" value="DUF29"/>
    <property type="match status" value="1"/>
</dbReference>
<name>A0A7C5SZD8_9AQUI</name>
<evidence type="ECO:0000313" key="1">
    <source>
        <dbReference type="EMBL" id="HHO73726.1"/>
    </source>
</evidence>
<dbReference type="Gene3D" id="1.20.1220.20">
    <property type="entry name" value="Uncharcterised protein PF01724"/>
    <property type="match status" value="1"/>
</dbReference>
<dbReference type="PANTHER" id="PTHR34235">
    <property type="entry name" value="SLR1203 PROTEIN-RELATED"/>
    <property type="match status" value="1"/>
</dbReference>
<accession>A0A7C5SZD8</accession>
<dbReference type="AlphaFoldDB" id="A0A7C5SZD8"/>
<gene>
    <name evidence="1" type="ORF">ENN04_03715</name>
</gene>
<dbReference type="InterPro" id="IPR002636">
    <property type="entry name" value="DUF29"/>
</dbReference>
<protein>
    <submittedName>
        <fullName evidence="1">DUF29 domain-containing protein</fullName>
    </submittedName>
</protein>
<proteinExistence type="predicted"/>